<protein>
    <submittedName>
        <fullName evidence="9">Iron ABC transporter permease</fullName>
    </submittedName>
</protein>
<feature type="transmembrane region" description="Helical" evidence="7">
    <location>
        <begin position="136"/>
        <end position="155"/>
    </location>
</feature>
<feature type="domain" description="ABC transmembrane type-1" evidence="8">
    <location>
        <begin position="323"/>
        <end position="531"/>
    </location>
</feature>
<feature type="transmembrane region" description="Helical" evidence="7">
    <location>
        <begin position="327"/>
        <end position="348"/>
    </location>
</feature>
<evidence type="ECO:0000256" key="2">
    <source>
        <dbReference type="ARBA" id="ARBA00022448"/>
    </source>
</evidence>
<evidence type="ECO:0000256" key="5">
    <source>
        <dbReference type="ARBA" id="ARBA00022989"/>
    </source>
</evidence>
<keyword evidence="6 7" id="KW-0472">Membrane</keyword>
<evidence type="ECO:0000256" key="3">
    <source>
        <dbReference type="ARBA" id="ARBA00022475"/>
    </source>
</evidence>
<comment type="similarity">
    <text evidence="7">Belongs to the binding-protein-dependent transport system permease family.</text>
</comment>
<feature type="transmembrane region" description="Helical" evidence="7">
    <location>
        <begin position="281"/>
        <end position="307"/>
    </location>
</feature>
<feature type="domain" description="ABC transmembrane type-1" evidence="8">
    <location>
        <begin position="51"/>
        <end position="252"/>
    </location>
</feature>
<dbReference type="GO" id="GO:0055085">
    <property type="term" value="P:transmembrane transport"/>
    <property type="evidence" value="ECO:0007669"/>
    <property type="project" value="InterPro"/>
</dbReference>
<organism evidence="9 10">
    <name type="scientific">Pseudomonas mangrovi</name>
    <dbReference type="NCBI Taxonomy" id="2161748"/>
    <lineage>
        <taxon>Bacteria</taxon>
        <taxon>Pseudomonadati</taxon>
        <taxon>Pseudomonadota</taxon>
        <taxon>Gammaproteobacteria</taxon>
        <taxon>Pseudomonadales</taxon>
        <taxon>Pseudomonadaceae</taxon>
        <taxon>Pseudomonas</taxon>
    </lineage>
</organism>
<evidence type="ECO:0000256" key="7">
    <source>
        <dbReference type="RuleBase" id="RU363032"/>
    </source>
</evidence>
<evidence type="ECO:0000256" key="1">
    <source>
        <dbReference type="ARBA" id="ARBA00004651"/>
    </source>
</evidence>
<dbReference type="SUPFAM" id="SSF161098">
    <property type="entry name" value="MetI-like"/>
    <property type="match status" value="2"/>
</dbReference>
<dbReference type="Proteomes" id="UP000244064">
    <property type="component" value="Unassembled WGS sequence"/>
</dbReference>
<feature type="transmembrane region" description="Helical" evidence="7">
    <location>
        <begin position="12"/>
        <end position="34"/>
    </location>
</feature>
<dbReference type="Pfam" id="PF00528">
    <property type="entry name" value="BPD_transp_1"/>
    <property type="match status" value="2"/>
</dbReference>
<dbReference type="PROSITE" id="PS50928">
    <property type="entry name" value="ABC_TM1"/>
    <property type="match status" value="2"/>
</dbReference>
<evidence type="ECO:0000256" key="6">
    <source>
        <dbReference type="ARBA" id="ARBA00023136"/>
    </source>
</evidence>
<dbReference type="OrthoDB" id="9790211at2"/>
<keyword evidence="5 7" id="KW-1133">Transmembrane helix</keyword>
<dbReference type="PANTHER" id="PTHR30183:SF2">
    <property type="entry name" value="IRON UTILIZATION PROTEIN"/>
    <property type="match status" value="1"/>
</dbReference>
<dbReference type="AlphaFoldDB" id="A0A2T5PBF0"/>
<keyword evidence="3" id="KW-1003">Cell membrane</keyword>
<evidence type="ECO:0000313" key="10">
    <source>
        <dbReference type="Proteomes" id="UP000244064"/>
    </source>
</evidence>
<dbReference type="FunFam" id="1.10.3720.10:FF:000092">
    <property type="entry name" value="Iron ABC transporter permease"/>
    <property type="match status" value="1"/>
</dbReference>
<feature type="transmembrane region" description="Helical" evidence="7">
    <location>
        <begin position="87"/>
        <end position="110"/>
    </location>
</feature>
<dbReference type="CDD" id="cd06261">
    <property type="entry name" value="TM_PBP2"/>
    <property type="match status" value="2"/>
</dbReference>
<evidence type="ECO:0000259" key="8">
    <source>
        <dbReference type="PROSITE" id="PS50928"/>
    </source>
</evidence>
<keyword evidence="2 7" id="KW-0813">Transport</keyword>
<feature type="transmembrane region" description="Helical" evidence="7">
    <location>
        <begin position="404"/>
        <end position="428"/>
    </location>
</feature>
<sequence length="538" mass="58933">MTQPVQRRWYPIVFSIAALVVLPLSVLVLSWHEINGEIWAHLWSTQMPRLIGNTLKLVVGVGIGVTLLGVSLAWLTSLCEFPGRRWLDWALMLPFAIPAYVLAFVFVGLLDFSGPVQTLLREWFGSGLRLPRVRSTGGVIVVLVLVFYPYVYLLARAAFLAQGKGLMEAARVLGQSPWQAFWRVGLPMARPAIGAGLALAIMETLADFGAVSVFNFDTFTTAIYKTWYGFFNLATATQLASLLLLAVMLVLYAERRARGVSRPASERPRGKALYRLSGVRAWAATGWCGLVFGCAFVIPMLQLLVWFWQRGRFDLDERYASLILHTLGLGGMAALITVAAAMLLAFAWRQAPRRLIRSGVGLANLGYALPGSVLAVAIMLAFSYLDRNLVIPLSGWLGGAGKPILLGSLGALLLAYLIRFLAVAYGPLETGLARIRRSLPEASRSLGVGGPWLFLRVYLPLLAPATFSAALLVFVDVLKEMPATLLMRPFGWDTLSIRIFEMTSEGEWARAALPALTLVLVGLLPVIGLIRRSARHRG</sequence>
<gene>
    <name evidence="9" type="ORF">DBO85_07230</name>
</gene>
<feature type="transmembrane region" description="Helical" evidence="7">
    <location>
        <begin position="54"/>
        <end position="75"/>
    </location>
</feature>
<dbReference type="InterPro" id="IPR035906">
    <property type="entry name" value="MetI-like_sf"/>
</dbReference>
<feature type="transmembrane region" description="Helical" evidence="7">
    <location>
        <begin position="226"/>
        <end position="252"/>
    </location>
</feature>
<evidence type="ECO:0000313" key="9">
    <source>
        <dbReference type="EMBL" id="PTU75049.1"/>
    </source>
</evidence>
<dbReference type="RefSeq" id="WP_108106591.1">
    <property type="nucleotide sequence ID" value="NZ_QASN01000013.1"/>
</dbReference>
<feature type="transmembrane region" description="Helical" evidence="7">
    <location>
        <begin position="453"/>
        <end position="475"/>
    </location>
</feature>
<keyword evidence="4 7" id="KW-0812">Transmembrane</keyword>
<keyword evidence="10" id="KW-1185">Reference proteome</keyword>
<proteinExistence type="inferred from homology"/>
<dbReference type="EMBL" id="QASN01000013">
    <property type="protein sequence ID" value="PTU75049.1"/>
    <property type="molecule type" value="Genomic_DNA"/>
</dbReference>
<accession>A0A2T5PBF0</accession>
<dbReference type="Gene3D" id="1.10.3720.10">
    <property type="entry name" value="MetI-like"/>
    <property type="match status" value="2"/>
</dbReference>
<feature type="transmembrane region" description="Helical" evidence="7">
    <location>
        <begin position="192"/>
        <end position="214"/>
    </location>
</feature>
<reference evidence="9 10" key="1">
    <citation type="submission" date="2018-04" db="EMBL/GenBank/DDBJ databases">
        <title>Pseudomonas sp. nov., isolated from mangrove soil.</title>
        <authorList>
            <person name="Chen C."/>
        </authorList>
    </citation>
    <scope>NUCLEOTIDE SEQUENCE [LARGE SCALE GENOMIC DNA]</scope>
    <source>
        <strain evidence="9 10">TC-11</strain>
    </source>
</reference>
<dbReference type="PANTHER" id="PTHR30183">
    <property type="entry name" value="MOLYBDENUM TRANSPORT SYSTEM PERMEASE PROTEIN MODB"/>
    <property type="match status" value="1"/>
</dbReference>
<dbReference type="InterPro" id="IPR000515">
    <property type="entry name" value="MetI-like"/>
</dbReference>
<evidence type="ECO:0000256" key="4">
    <source>
        <dbReference type="ARBA" id="ARBA00022692"/>
    </source>
</evidence>
<comment type="caution">
    <text evidence="9">The sequence shown here is derived from an EMBL/GenBank/DDBJ whole genome shotgun (WGS) entry which is preliminary data.</text>
</comment>
<feature type="transmembrane region" description="Helical" evidence="7">
    <location>
        <begin position="360"/>
        <end position="384"/>
    </location>
</feature>
<dbReference type="GO" id="GO:0005886">
    <property type="term" value="C:plasma membrane"/>
    <property type="evidence" value="ECO:0007669"/>
    <property type="project" value="UniProtKB-SubCell"/>
</dbReference>
<comment type="subcellular location">
    <subcellularLocation>
        <location evidence="1 7">Cell membrane</location>
        <topology evidence="1 7">Multi-pass membrane protein</topology>
    </subcellularLocation>
</comment>
<name>A0A2T5PBF0_9PSED</name>
<feature type="transmembrane region" description="Helical" evidence="7">
    <location>
        <begin position="511"/>
        <end position="530"/>
    </location>
</feature>
<dbReference type="FunFam" id="1.10.3720.10:FF:000088">
    <property type="entry name" value="Iron(III) ABC transporter, permease protein"/>
    <property type="match status" value="1"/>
</dbReference>